<dbReference type="AlphaFoldDB" id="Q5DLW2"/>
<dbReference type="GO" id="GO:0006120">
    <property type="term" value="P:mitochondrial electron transport, NADH to ubiquinone"/>
    <property type="evidence" value="ECO:0007669"/>
    <property type="project" value="UniProtKB-ARBA"/>
</dbReference>
<evidence type="ECO:0000256" key="1">
    <source>
        <dbReference type="ARBA" id="ARBA00010643"/>
    </source>
</evidence>
<evidence type="ECO:0000313" key="10">
    <source>
        <dbReference type="EMBL" id="AAV32681.1"/>
    </source>
</evidence>
<evidence type="ECO:0000256" key="2">
    <source>
        <dbReference type="ARBA" id="ARBA00022714"/>
    </source>
</evidence>
<evidence type="ECO:0000256" key="8">
    <source>
        <dbReference type="ARBA" id="ARBA00034078"/>
    </source>
</evidence>
<comment type="cofactor">
    <cofactor evidence="8">
        <name>[2Fe-2S] cluster</name>
        <dbReference type="ChEBI" id="CHEBI:190135"/>
    </cofactor>
</comment>
<dbReference type="Gene3D" id="1.10.10.1590">
    <property type="entry name" value="NADH-quinone oxidoreductase subunit E"/>
    <property type="match status" value="1"/>
</dbReference>
<dbReference type="PROSITE" id="PS01099">
    <property type="entry name" value="COMPLEX1_24K"/>
    <property type="match status" value="1"/>
</dbReference>
<dbReference type="EMBL" id="AY628688">
    <property type="protein sequence ID" value="AAV32681.1"/>
    <property type="molecule type" value="Genomic_DNA"/>
</dbReference>
<dbReference type="FunFam" id="3.40.30.10:FF:000022">
    <property type="entry name" value="NADH dehydrogenase flavoprotein 2, mitochondrial"/>
    <property type="match status" value="1"/>
</dbReference>
<proteinExistence type="inferred from homology"/>
<dbReference type="GO" id="GO:0008137">
    <property type="term" value="F:NADH dehydrogenase (ubiquinone) activity"/>
    <property type="evidence" value="ECO:0007669"/>
    <property type="project" value="UniProtKB-ARBA"/>
</dbReference>
<dbReference type="GO" id="GO:0003954">
    <property type="term" value="F:NADH dehydrogenase activity"/>
    <property type="evidence" value="ECO:0007669"/>
    <property type="project" value="TreeGrafter"/>
</dbReference>
<dbReference type="GO" id="GO:0046872">
    <property type="term" value="F:metal ion binding"/>
    <property type="evidence" value="ECO:0007669"/>
    <property type="project" value="UniProtKB-KW"/>
</dbReference>
<dbReference type="FunFam" id="1.10.10.1590:FF:000001">
    <property type="entry name" value="NADH-quinone oxidoreductase subunit E"/>
    <property type="match status" value="1"/>
</dbReference>
<protein>
    <submittedName>
        <fullName evidence="10">Hydrogenosomal NADH dehydrogenase 24 kDa subunit</fullName>
    </submittedName>
</protein>
<keyword evidence="2" id="KW-0001">2Fe-2S</keyword>
<dbReference type="NCBIfam" id="TIGR01958">
    <property type="entry name" value="nuoE_fam"/>
    <property type="match status" value="1"/>
</dbReference>
<dbReference type="GO" id="GO:1902494">
    <property type="term" value="C:catalytic complex"/>
    <property type="evidence" value="ECO:0007669"/>
    <property type="project" value="UniProtKB-ARBA"/>
</dbReference>
<evidence type="ECO:0000256" key="3">
    <source>
        <dbReference type="ARBA" id="ARBA00022723"/>
    </source>
</evidence>
<dbReference type="InterPro" id="IPR042128">
    <property type="entry name" value="NuoE_dom"/>
</dbReference>
<evidence type="ECO:0000256" key="9">
    <source>
        <dbReference type="SAM" id="MobiDB-lite"/>
    </source>
</evidence>
<dbReference type="GO" id="GO:0098796">
    <property type="term" value="C:membrane protein complex"/>
    <property type="evidence" value="ECO:0007669"/>
    <property type="project" value="UniProtKB-ARBA"/>
</dbReference>
<keyword evidence="7" id="KW-0520">NAD</keyword>
<dbReference type="Gene3D" id="3.40.30.10">
    <property type="entry name" value="Glutaredoxin"/>
    <property type="match status" value="1"/>
</dbReference>
<feature type="region of interest" description="Disordered" evidence="9">
    <location>
        <begin position="202"/>
        <end position="234"/>
    </location>
</feature>
<keyword evidence="6" id="KW-0411">Iron-sulfur</keyword>
<evidence type="ECO:0000256" key="6">
    <source>
        <dbReference type="ARBA" id="ARBA00023014"/>
    </source>
</evidence>
<name>Q5DLW2_NYCOV</name>
<evidence type="ECO:0000256" key="7">
    <source>
        <dbReference type="ARBA" id="ARBA00023027"/>
    </source>
</evidence>
<dbReference type="PANTHER" id="PTHR10371">
    <property type="entry name" value="NADH DEHYDROGENASE UBIQUINONE FLAVOPROTEIN 2, MITOCHONDRIAL"/>
    <property type="match status" value="1"/>
</dbReference>
<dbReference type="CDD" id="cd03064">
    <property type="entry name" value="TRX_Fd_NuoE"/>
    <property type="match status" value="1"/>
</dbReference>
<dbReference type="InterPro" id="IPR002023">
    <property type="entry name" value="NuoE-like"/>
</dbReference>
<dbReference type="InterPro" id="IPR041921">
    <property type="entry name" value="NuoE_N"/>
</dbReference>
<dbReference type="GO" id="GO:0005743">
    <property type="term" value="C:mitochondrial inner membrane"/>
    <property type="evidence" value="ECO:0007669"/>
    <property type="project" value="UniProtKB-ARBA"/>
</dbReference>
<comment type="similarity">
    <text evidence="1">Belongs to the complex I 24 kDa subunit family.</text>
</comment>
<accession>Q5DLW2</accession>
<reference evidence="10" key="1">
    <citation type="submission" date="2004-05" db="EMBL/GenBank/DDBJ databases">
        <authorList>
            <person name="van Alen T."/>
            <person name="de Graaf R."/>
        </authorList>
    </citation>
    <scope>NUCLEOTIDE SEQUENCE</scope>
</reference>
<dbReference type="PANTHER" id="PTHR10371:SF3">
    <property type="entry name" value="NADH DEHYDROGENASE [UBIQUINONE] FLAVOPROTEIN 2, MITOCHONDRIAL"/>
    <property type="match status" value="1"/>
</dbReference>
<reference evidence="10" key="2">
    <citation type="journal article" date="2005" name="Nature">
        <title>An anaerobic mitochondrion that produces hydrogen.</title>
        <authorList>
            <person name="Boxma B."/>
            <person name="de Graaf R.M."/>
            <person name="van der Staay G.W.M."/>
            <person name="van Alen T.A."/>
            <person name="Ricard G."/>
            <person name="Gabaldon T."/>
            <person name="van Hoek A.H.A.M."/>
            <person name="Moon-van der Staay S.Y."/>
            <person name="Koopman W.J.H."/>
            <person name="van Hellemond J.J."/>
            <person name="Tielens A.G.M."/>
            <person name="Friedrich T."/>
            <person name="Veenhuis M."/>
            <person name="Huynen M.A."/>
            <person name="Hackstein J.H.P."/>
        </authorList>
    </citation>
    <scope>NUCLEOTIDE SEQUENCE</scope>
</reference>
<evidence type="ECO:0000256" key="5">
    <source>
        <dbReference type="ARBA" id="ARBA00023004"/>
    </source>
</evidence>
<dbReference type="SUPFAM" id="SSF52833">
    <property type="entry name" value="Thioredoxin-like"/>
    <property type="match status" value="1"/>
</dbReference>
<evidence type="ECO:0000256" key="4">
    <source>
        <dbReference type="ARBA" id="ARBA00022967"/>
    </source>
</evidence>
<keyword evidence="5" id="KW-0408">Iron</keyword>
<dbReference type="Pfam" id="PF01257">
    <property type="entry name" value="2Fe-2S_thioredx"/>
    <property type="match status" value="1"/>
</dbReference>
<dbReference type="InterPro" id="IPR036249">
    <property type="entry name" value="Thioredoxin-like_sf"/>
</dbReference>
<keyword evidence="4" id="KW-1278">Translocase</keyword>
<dbReference type="GO" id="GO:0051537">
    <property type="term" value="F:2 iron, 2 sulfur cluster binding"/>
    <property type="evidence" value="ECO:0007669"/>
    <property type="project" value="UniProtKB-KW"/>
</dbReference>
<sequence>MLSFILKRTIRPSSFVRMTGYRFSRLVTHHETPENNDDTYFEFTPENYKIINSLLKRYPDNYKKSAVLYLLHLAQKQNGNFLTLAAMNKVAKILEMTNLNVYEVAAFYSMFNREKVGKIRLQICGTTPCLLCGARDIMKACEDHLGIKMGGTTKDGMFTLEEVECLGVCANAPMMQVNNEKVYEDLTPEIMPEMLEKFRKGEEIKAGPQTKGRKNAEGPLGRTTLNDLSRQNIDRNFDKDVNEWKQALEKAKEQAKNKK</sequence>
<organism evidence="10">
    <name type="scientific">Nyctotherus ovalis</name>
    <name type="common">Ciliate protozoan</name>
    <dbReference type="NCBI Taxonomy" id="70075"/>
    <lineage>
        <taxon>Eukaryota</taxon>
        <taxon>Sar</taxon>
        <taxon>Alveolata</taxon>
        <taxon>Ciliophora</taxon>
        <taxon>Intramacronucleata</taxon>
        <taxon>Armophorea</taxon>
        <taxon>Clevelandellida</taxon>
        <taxon>Nyctotheridae</taxon>
        <taxon>Nyctotherus</taxon>
    </lineage>
</organism>
<keyword evidence="3" id="KW-0479">Metal-binding</keyword>